<evidence type="ECO:0000313" key="3">
    <source>
        <dbReference type="Proteomes" id="UP000033451"/>
    </source>
</evidence>
<organism evidence="2 3">
    <name type="scientific">Microbacterium ginsengisoli</name>
    <dbReference type="NCBI Taxonomy" id="400772"/>
    <lineage>
        <taxon>Bacteria</taxon>
        <taxon>Bacillati</taxon>
        <taxon>Actinomycetota</taxon>
        <taxon>Actinomycetes</taxon>
        <taxon>Micrococcales</taxon>
        <taxon>Microbacteriaceae</taxon>
        <taxon>Microbacterium</taxon>
    </lineage>
</organism>
<dbReference type="STRING" id="400772.RR49_01219"/>
<keyword evidence="1" id="KW-0472">Membrane</keyword>
<dbReference type="EMBL" id="JYIY01000069">
    <property type="protein sequence ID" value="KJL37106.1"/>
    <property type="molecule type" value="Genomic_DNA"/>
</dbReference>
<keyword evidence="1" id="KW-0812">Transmembrane</keyword>
<dbReference type="Proteomes" id="UP000033451">
    <property type="component" value="Unassembled WGS sequence"/>
</dbReference>
<sequence length="58" mass="6629">MKHTVFVVIYLLVMGGLIVGLDVAFLRDHLWWRLAVNVGIVAVFAIVYLTLLRNLFTQ</sequence>
<feature type="transmembrane region" description="Helical" evidence="1">
    <location>
        <begin position="7"/>
        <end position="25"/>
    </location>
</feature>
<proteinExistence type="predicted"/>
<dbReference type="AlphaFoldDB" id="A0A0F0M0D3"/>
<comment type="caution">
    <text evidence="2">The sequence shown here is derived from an EMBL/GenBank/DDBJ whole genome shotgun (WGS) entry which is preliminary data.</text>
</comment>
<name>A0A0F0M0D3_9MICO</name>
<gene>
    <name evidence="2" type="ORF">RR49_01219</name>
</gene>
<evidence type="ECO:0000256" key="1">
    <source>
        <dbReference type="SAM" id="Phobius"/>
    </source>
</evidence>
<accession>A0A0F0M0D3</accession>
<keyword evidence="1" id="KW-1133">Transmembrane helix</keyword>
<protein>
    <submittedName>
        <fullName evidence="2">Uncharacterized protein</fullName>
    </submittedName>
</protein>
<keyword evidence="3" id="KW-1185">Reference proteome</keyword>
<evidence type="ECO:0000313" key="2">
    <source>
        <dbReference type="EMBL" id="KJL37106.1"/>
    </source>
</evidence>
<dbReference type="RefSeq" id="WP_048809182.1">
    <property type="nucleotide sequence ID" value="NZ_DAIQHQ010000001.1"/>
</dbReference>
<reference evidence="2 3" key="1">
    <citation type="submission" date="2015-02" db="EMBL/GenBank/DDBJ databases">
        <title>Draft genome sequences of ten Microbacterium spp. with emphasis on heavy metal contaminated environments.</title>
        <authorList>
            <person name="Corretto E."/>
        </authorList>
    </citation>
    <scope>NUCLEOTIDE SEQUENCE [LARGE SCALE GENOMIC DNA]</scope>
    <source>
        <strain evidence="2 3">DSM 18659</strain>
    </source>
</reference>
<dbReference type="PATRIC" id="fig|400772.4.peg.1242"/>
<feature type="transmembrane region" description="Helical" evidence="1">
    <location>
        <begin position="31"/>
        <end position="52"/>
    </location>
</feature>